<sequence>MARKGKLLSIIAGLVVISSSAAGVTVGVLHNKRKLDAKTINLGNDIPEDKRSLSILYTEDETKILSQINFLLLLSRKDKQFTQLKNKDVTMEFNKKIPSVKITAKKESKFIKGSVELKFNKPNIDSLIKEESRNLGVFSVRSTEKVVEILVQRDVLNNKDFNAQKIKQNFDIQINEQEKIVKVKAKVDSIFYIGEVDFRYDLPQFSSLENLIKTLDQLENNDQQTVLNRFIELNKALFERENVKITSDQLQVQISANTAKITLTGNKNYQGSITINLSVIPQFSSLENLIKTLDQLENNDQQTVLNRFIELNKALFERENVKITSDQLQVQISANTAKITLTGNKNYQGSVDVSLVVKKQFDTIKNLQKDINQLVDTNQTTVLNRFFELNQQTLKPFNITKDNLKVEVSSNTATVSIQNHADYQGSIDVSLVVKKQFDTIQNLQKDINQLVDTN</sequence>
<dbReference type="EMBL" id="CP103424">
    <property type="protein sequence ID" value="UWD34713.1"/>
    <property type="molecule type" value="Genomic_DNA"/>
</dbReference>
<organism evidence="1 2">
    <name type="scientific">Mycoplasma cottewii</name>
    <dbReference type="NCBI Taxonomy" id="51364"/>
    <lineage>
        <taxon>Bacteria</taxon>
        <taxon>Bacillati</taxon>
        <taxon>Mycoplasmatota</taxon>
        <taxon>Mollicutes</taxon>
        <taxon>Mycoplasmataceae</taxon>
        <taxon>Mycoplasma</taxon>
    </lineage>
</organism>
<evidence type="ECO:0000313" key="2">
    <source>
        <dbReference type="Proteomes" id="UP001059819"/>
    </source>
</evidence>
<proteinExistence type="predicted"/>
<gene>
    <name evidence="1" type="ORF">NX779_02760</name>
</gene>
<keyword evidence="2" id="KW-1185">Reference proteome</keyword>
<dbReference type="Proteomes" id="UP001059819">
    <property type="component" value="Chromosome"/>
</dbReference>
<dbReference type="RefSeq" id="WP_259429902.1">
    <property type="nucleotide sequence ID" value="NZ_CP103424.1"/>
</dbReference>
<accession>A0ABY5TVM2</accession>
<evidence type="ECO:0000313" key="1">
    <source>
        <dbReference type="EMBL" id="UWD34713.1"/>
    </source>
</evidence>
<reference evidence="1" key="1">
    <citation type="submission" date="2022-08" db="EMBL/GenBank/DDBJ databases">
        <title>Complete genome sequence of Mycoplasma cottewii type strain VIS.</title>
        <authorList>
            <person name="Spergser J."/>
        </authorList>
    </citation>
    <scope>NUCLEOTIDE SEQUENCE</scope>
    <source>
        <strain evidence="1">VIS</strain>
    </source>
</reference>
<protein>
    <submittedName>
        <fullName evidence="1">Uncharacterized protein</fullName>
    </submittedName>
</protein>
<name>A0ABY5TVM2_9MOLU</name>